<evidence type="ECO:0000313" key="4">
    <source>
        <dbReference type="Proteomes" id="UP000198398"/>
    </source>
</evidence>
<evidence type="ECO:0000313" key="3">
    <source>
        <dbReference type="EMBL" id="ASK65197.1"/>
    </source>
</evidence>
<dbReference type="EMBL" id="CP022316">
    <property type="protein sequence ID" value="ASK65197.1"/>
    <property type="molecule type" value="Genomic_DNA"/>
</dbReference>
<proteinExistence type="inferred from homology"/>
<dbReference type="PANTHER" id="PTHR30344:SF1">
    <property type="entry name" value="6-PHOSPHOGLUCONOLACTONASE"/>
    <property type="match status" value="1"/>
</dbReference>
<protein>
    <submittedName>
        <fullName evidence="3">3-carboxymuconate cyclase</fullName>
    </submittedName>
</protein>
<dbReference type="PANTHER" id="PTHR30344">
    <property type="entry name" value="6-PHOSPHOGLUCONOLACTONASE-RELATED"/>
    <property type="match status" value="1"/>
</dbReference>
<dbReference type="SUPFAM" id="SSF51004">
    <property type="entry name" value="C-terminal (heme d1) domain of cytochrome cd1-nitrite reductase"/>
    <property type="match status" value="1"/>
</dbReference>
<dbReference type="GO" id="GO:0017057">
    <property type="term" value="F:6-phosphogluconolactonase activity"/>
    <property type="evidence" value="ECO:0007669"/>
    <property type="project" value="TreeGrafter"/>
</dbReference>
<dbReference type="InterPro" id="IPR019405">
    <property type="entry name" value="Lactonase_7-beta_prop"/>
</dbReference>
<name>A0A220UAR4_9MICO</name>
<dbReference type="InterPro" id="IPR011048">
    <property type="entry name" value="Haem_d1_sf"/>
</dbReference>
<feature type="region of interest" description="Disordered" evidence="2">
    <location>
        <begin position="232"/>
        <end position="255"/>
    </location>
</feature>
<dbReference type="Proteomes" id="UP000198398">
    <property type="component" value="Chromosome"/>
</dbReference>
<dbReference type="KEGG" id="brv:CFK39_04415"/>
<dbReference type="OrthoDB" id="9790815at2"/>
<dbReference type="Gene3D" id="2.130.10.10">
    <property type="entry name" value="YVTN repeat-like/Quinoprotein amine dehydrogenase"/>
    <property type="match status" value="1"/>
</dbReference>
<dbReference type="AlphaFoldDB" id="A0A220UAR4"/>
<evidence type="ECO:0000256" key="1">
    <source>
        <dbReference type="ARBA" id="ARBA00005564"/>
    </source>
</evidence>
<dbReference type="Pfam" id="PF10282">
    <property type="entry name" value="Lactonase"/>
    <property type="match status" value="1"/>
</dbReference>
<evidence type="ECO:0000256" key="2">
    <source>
        <dbReference type="SAM" id="MobiDB-lite"/>
    </source>
</evidence>
<accession>A0A220UAR4</accession>
<sequence>MTPTALIAAAGYSRSGTGRGPGIELLGLSIDEATGAPAVERLAVVELPDPSFVLWSQDGTLLHAVLEGDPTRVVAVRVSADGREAEVIGDLAVDGAGGCHLSRGTDPSTLIIAQYGTGTVVTVRLDDAGIPIEQIDLDDHRGLRDSGDNSVESDLGSPHPHQVVALPGTQLLAVPDLGLDRVLMYRQDGTGMIDLAGEIPLHRGSGPRHLAADHESEQLHIACELSGMVATAVRSEKAPQRRPAPGTDGPTHQWSVRSRIPASGRDGANAPSHIELTGDESALLVANRGPDTLSLVSLDPMRPLLVSEVEVGAHPRHFTQLGDLVLVAAQEGDRIDVLRRSGDELVRAAEPIVAPSVACLAIRP</sequence>
<dbReference type="RefSeq" id="WP_089064440.1">
    <property type="nucleotide sequence ID" value="NZ_CP022316.1"/>
</dbReference>
<keyword evidence="4" id="KW-1185">Reference proteome</keyword>
<reference evidence="4" key="1">
    <citation type="submission" date="2017-07" db="EMBL/GenBank/DDBJ databases">
        <title>Brachybacterium sp. VR2415.</title>
        <authorList>
            <person name="Tak E.J."/>
            <person name="Bae J.-W."/>
        </authorList>
    </citation>
    <scope>NUCLEOTIDE SEQUENCE [LARGE SCALE GENOMIC DNA]</scope>
    <source>
        <strain evidence="4">VR2415</strain>
    </source>
</reference>
<organism evidence="3 4">
    <name type="scientific">Brachybacterium avium</name>
    <dbReference type="NCBI Taxonomy" id="2017485"/>
    <lineage>
        <taxon>Bacteria</taxon>
        <taxon>Bacillati</taxon>
        <taxon>Actinomycetota</taxon>
        <taxon>Actinomycetes</taxon>
        <taxon>Micrococcales</taxon>
        <taxon>Dermabacteraceae</taxon>
        <taxon>Brachybacterium</taxon>
    </lineage>
</organism>
<gene>
    <name evidence="3" type="ORF">CFK39_04415</name>
</gene>
<comment type="similarity">
    <text evidence="1">Belongs to the cycloisomerase 2 family.</text>
</comment>
<dbReference type="InterPro" id="IPR015943">
    <property type="entry name" value="WD40/YVTN_repeat-like_dom_sf"/>
</dbReference>
<dbReference type="InterPro" id="IPR050282">
    <property type="entry name" value="Cycloisomerase_2"/>
</dbReference>